<evidence type="ECO:0008006" key="4">
    <source>
        <dbReference type="Google" id="ProtNLM"/>
    </source>
</evidence>
<dbReference type="RefSeq" id="WP_126628886.1">
    <property type="nucleotide sequence ID" value="NZ_BIFT01000001.1"/>
</dbReference>
<dbReference type="Proteomes" id="UP000287171">
    <property type="component" value="Unassembled WGS sequence"/>
</dbReference>
<accession>A0A402BB93</accession>
<feature type="transmembrane region" description="Helical" evidence="1">
    <location>
        <begin position="130"/>
        <end position="154"/>
    </location>
</feature>
<name>A0A402BB93_9CHLR</name>
<keyword evidence="1" id="KW-1133">Transmembrane helix</keyword>
<keyword evidence="1" id="KW-0812">Transmembrane</keyword>
<dbReference type="AlphaFoldDB" id="A0A402BB93"/>
<proteinExistence type="predicted"/>
<dbReference type="EMBL" id="BIFT01000001">
    <property type="protein sequence ID" value="GCE28701.1"/>
    <property type="molecule type" value="Genomic_DNA"/>
</dbReference>
<reference evidence="3" key="1">
    <citation type="submission" date="2018-12" db="EMBL/GenBank/DDBJ databases">
        <title>Tengunoibacter tsumagoiensis gen. nov., sp. nov., Dictyobacter kobayashii sp. nov., D. alpinus sp. nov., and D. joshuensis sp. nov. and description of Dictyobacteraceae fam. nov. within the order Ktedonobacterales isolated from Tengu-no-mugimeshi.</title>
        <authorList>
            <person name="Wang C.M."/>
            <person name="Zheng Y."/>
            <person name="Sakai Y."/>
            <person name="Toyoda A."/>
            <person name="Minakuchi Y."/>
            <person name="Abe K."/>
            <person name="Yokota A."/>
            <person name="Yabe S."/>
        </authorList>
    </citation>
    <scope>NUCLEOTIDE SEQUENCE [LARGE SCALE GENOMIC DNA]</scope>
    <source>
        <strain evidence="3">Uno16</strain>
    </source>
</reference>
<evidence type="ECO:0000313" key="2">
    <source>
        <dbReference type="EMBL" id="GCE28701.1"/>
    </source>
</evidence>
<feature type="transmembrane region" description="Helical" evidence="1">
    <location>
        <begin position="12"/>
        <end position="29"/>
    </location>
</feature>
<comment type="caution">
    <text evidence="2">The sequence shown here is derived from an EMBL/GenBank/DDBJ whole genome shotgun (WGS) entry which is preliminary data.</text>
</comment>
<evidence type="ECO:0000313" key="3">
    <source>
        <dbReference type="Proteomes" id="UP000287171"/>
    </source>
</evidence>
<gene>
    <name evidence="2" type="ORF">KDA_41850</name>
</gene>
<protein>
    <recommendedName>
        <fullName evidence="4">DUF1772 domain-containing protein</fullName>
    </recommendedName>
</protein>
<dbReference type="OrthoDB" id="1453741at2"/>
<organism evidence="2 3">
    <name type="scientific">Dictyobacter alpinus</name>
    <dbReference type="NCBI Taxonomy" id="2014873"/>
    <lineage>
        <taxon>Bacteria</taxon>
        <taxon>Bacillati</taxon>
        <taxon>Chloroflexota</taxon>
        <taxon>Ktedonobacteria</taxon>
        <taxon>Ktedonobacterales</taxon>
        <taxon>Dictyobacteraceae</taxon>
        <taxon>Dictyobacter</taxon>
    </lineage>
</organism>
<feature type="transmembrane region" description="Helical" evidence="1">
    <location>
        <begin position="49"/>
        <end position="73"/>
    </location>
</feature>
<keyword evidence="1" id="KW-0472">Membrane</keyword>
<sequence>MTVMTVLDLMNVFFAGMLAGIEFVIHYGVREPAEQLSDHSQLQFRKALVIKLRVLVPAFFAPAAILGIGLTFLNTTMPGFVFRCVAVVALLIWIVIRVIGTVPINSATVDWALDAPPQDWKAQVTYAERFHIVGVWAAVLTFACFLLAVALRLATH</sequence>
<evidence type="ECO:0000256" key="1">
    <source>
        <dbReference type="SAM" id="Phobius"/>
    </source>
</evidence>
<keyword evidence="3" id="KW-1185">Reference proteome</keyword>
<feature type="transmembrane region" description="Helical" evidence="1">
    <location>
        <begin position="80"/>
        <end position="100"/>
    </location>
</feature>